<dbReference type="Proteomes" id="UP001642482">
    <property type="component" value="Unassembled WGS sequence"/>
</dbReference>
<feature type="domain" description="CENP-V/GFA" evidence="5">
    <location>
        <begin position="18"/>
        <end position="141"/>
    </location>
</feature>
<organism evidence="6 7">
    <name type="scientific">Sporothrix eucalyptigena</name>
    <dbReference type="NCBI Taxonomy" id="1812306"/>
    <lineage>
        <taxon>Eukaryota</taxon>
        <taxon>Fungi</taxon>
        <taxon>Dikarya</taxon>
        <taxon>Ascomycota</taxon>
        <taxon>Pezizomycotina</taxon>
        <taxon>Sordariomycetes</taxon>
        <taxon>Sordariomycetidae</taxon>
        <taxon>Ophiostomatales</taxon>
        <taxon>Ophiostomataceae</taxon>
        <taxon>Sporothrix</taxon>
    </lineage>
</organism>
<dbReference type="InterPro" id="IPR006913">
    <property type="entry name" value="CENP-V/GFA"/>
</dbReference>
<keyword evidence="2" id="KW-0479">Metal-binding</keyword>
<dbReference type="Gene3D" id="3.90.1590.10">
    <property type="entry name" value="glutathione-dependent formaldehyde- activating enzyme (gfa)"/>
    <property type="match status" value="1"/>
</dbReference>
<comment type="similarity">
    <text evidence="1">Belongs to the Gfa family.</text>
</comment>
<keyword evidence="7" id="KW-1185">Reference proteome</keyword>
<evidence type="ECO:0000256" key="4">
    <source>
        <dbReference type="ARBA" id="ARBA00023239"/>
    </source>
</evidence>
<reference evidence="6 7" key="1">
    <citation type="submission" date="2024-01" db="EMBL/GenBank/DDBJ databases">
        <authorList>
            <person name="Allen C."/>
            <person name="Tagirdzhanova G."/>
        </authorList>
    </citation>
    <scope>NUCLEOTIDE SEQUENCE [LARGE SCALE GENOMIC DNA]</scope>
</reference>
<dbReference type="Pfam" id="PF04828">
    <property type="entry name" value="GFA"/>
    <property type="match status" value="1"/>
</dbReference>
<evidence type="ECO:0000259" key="5">
    <source>
        <dbReference type="PROSITE" id="PS51891"/>
    </source>
</evidence>
<proteinExistence type="inferred from homology"/>
<keyword evidence="4" id="KW-0456">Lyase</keyword>
<dbReference type="PANTHER" id="PTHR33337:SF3">
    <property type="entry name" value="CENP-V_GFA DOMAIN-CONTAINING PROTEIN"/>
    <property type="match status" value="1"/>
</dbReference>
<evidence type="ECO:0000256" key="1">
    <source>
        <dbReference type="ARBA" id="ARBA00005495"/>
    </source>
</evidence>
<gene>
    <name evidence="6" type="ORF">SEUCBS140593_006190</name>
</gene>
<dbReference type="PROSITE" id="PS51891">
    <property type="entry name" value="CENP_V_GFA"/>
    <property type="match status" value="1"/>
</dbReference>
<evidence type="ECO:0000313" key="6">
    <source>
        <dbReference type="EMBL" id="CAK7226296.1"/>
    </source>
</evidence>
<dbReference type="EMBL" id="CAWUHD010000065">
    <property type="protein sequence ID" value="CAK7226296.1"/>
    <property type="molecule type" value="Genomic_DNA"/>
</dbReference>
<accession>A0ABP0C4Y0</accession>
<sequence>MAEPTPTPAGASPSAAADEGLVITCQCGGVRLRTPNATPLGICHCHCTECRRQSASAFGTSVYWAPTEGFYPLDPALTAPGGPIGTITRPADSGNTMYCYFCRGCGVRLLHAATLPDGSIRPTVSVKGGAIEDPDGVLDWASAKHIFVRSAVIPLSPTWETYDTTIAAGPRHVPTKE</sequence>
<evidence type="ECO:0000256" key="3">
    <source>
        <dbReference type="ARBA" id="ARBA00022833"/>
    </source>
</evidence>
<comment type="caution">
    <text evidence="6">The sequence shown here is derived from an EMBL/GenBank/DDBJ whole genome shotgun (WGS) entry which is preliminary data.</text>
</comment>
<dbReference type="SUPFAM" id="SSF51316">
    <property type="entry name" value="Mss4-like"/>
    <property type="match status" value="1"/>
</dbReference>
<dbReference type="InterPro" id="IPR011057">
    <property type="entry name" value="Mss4-like_sf"/>
</dbReference>
<evidence type="ECO:0000313" key="7">
    <source>
        <dbReference type="Proteomes" id="UP001642482"/>
    </source>
</evidence>
<dbReference type="PANTHER" id="PTHR33337">
    <property type="entry name" value="GFA DOMAIN-CONTAINING PROTEIN"/>
    <property type="match status" value="1"/>
</dbReference>
<keyword evidence="3" id="KW-0862">Zinc</keyword>
<evidence type="ECO:0000256" key="2">
    <source>
        <dbReference type="ARBA" id="ARBA00022723"/>
    </source>
</evidence>
<protein>
    <recommendedName>
        <fullName evidence="5">CENP-V/GFA domain-containing protein</fullName>
    </recommendedName>
</protein>
<name>A0ABP0C4Y0_9PEZI</name>